<keyword evidence="1" id="KW-1133">Transmembrane helix</keyword>
<sequence>MKTFKRVTLAGLVCAGLVFGGAPAGALEANGIPASSVVVTEPHRAHGKSPAVTSEDVRLAQQYTSVVDGETVFDFEGAVDEGVNVKFAQDYHSFIADIQNTYADAESRTYNLVYSGGAARIVTHQDSSASKSGGARTTDALSCVVSATGFSLATVSLAAAVVASGGLFALALAGYSVSFIATFRDCYDYA</sequence>
<evidence type="ECO:0000256" key="2">
    <source>
        <dbReference type="SAM" id="SignalP"/>
    </source>
</evidence>
<proteinExistence type="predicted"/>
<feature type="chain" id="PRO_5047507905" evidence="2">
    <location>
        <begin position="25"/>
        <end position="190"/>
    </location>
</feature>
<reference evidence="3 4" key="1">
    <citation type="submission" date="2019-03" db="EMBL/GenBank/DDBJ databases">
        <title>Reclassification of Micrococcus aloeverae and Micrococcus yunnanensis as later heterotypic synonyms of Micrococcus luteus.</title>
        <authorList>
            <person name="Huang C.-H."/>
        </authorList>
    </citation>
    <scope>NUCLEOTIDE SEQUENCE [LARGE SCALE GENOMIC DNA]</scope>
    <source>
        <strain evidence="3 4">BCRC 12151</strain>
    </source>
</reference>
<evidence type="ECO:0000313" key="4">
    <source>
        <dbReference type="Proteomes" id="UP000297477"/>
    </source>
</evidence>
<keyword evidence="4" id="KW-1185">Reference proteome</keyword>
<evidence type="ECO:0000313" key="3">
    <source>
        <dbReference type="EMBL" id="TFH98518.1"/>
    </source>
</evidence>
<accession>A0ABY2K1C9</accession>
<comment type="caution">
    <text evidence="3">The sequence shown here is derived from an EMBL/GenBank/DDBJ whole genome shotgun (WGS) entry which is preliminary data.</text>
</comment>
<keyword evidence="2" id="KW-0732">Signal</keyword>
<protein>
    <submittedName>
        <fullName evidence="3">Uncharacterized protein</fullName>
    </submittedName>
</protein>
<feature type="signal peptide" evidence="2">
    <location>
        <begin position="1"/>
        <end position="24"/>
    </location>
</feature>
<dbReference type="EMBL" id="SPKT01000016">
    <property type="protein sequence ID" value="TFH98518.1"/>
    <property type="molecule type" value="Genomic_DNA"/>
</dbReference>
<dbReference type="Proteomes" id="UP000297477">
    <property type="component" value="Unassembled WGS sequence"/>
</dbReference>
<keyword evidence="1" id="KW-0472">Membrane</keyword>
<evidence type="ECO:0000256" key="1">
    <source>
        <dbReference type="SAM" id="Phobius"/>
    </source>
</evidence>
<dbReference type="RefSeq" id="WP_135103333.1">
    <property type="nucleotide sequence ID" value="NZ_FUKP01000057.1"/>
</dbReference>
<keyword evidence="1" id="KW-0812">Transmembrane</keyword>
<name>A0ABY2K1C9_9MICC</name>
<organism evidence="3 4">
    <name type="scientific">Micrococcus lylae</name>
    <dbReference type="NCBI Taxonomy" id="1273"/>
    <lineage>
        <taxon>Bacteria</taxon>
        <taxon>Bacillati</taxon>
        <taxon>Actinomycetota</taxon>
        <taxon>Actinomycetes</taxon>
        <taxon>Micrococcales</taxon>
        <taxon>Micrococcaceae</taxon>
        <taxon>Micrococcus</taxon>
    </lineage>
</organism>
<feature type="transmembrane region" description="Helical" evidence="1">
    <location>
        <begin position="150"/>
        <end position="175"/>
    </location>
</feature>
<gene>
    <name evidence="3" type="ORF">E4A49_08365</name>
</gene>